<evidence type="ECO:0000313" key="3">
    <source>
        <dbReference type="Proteomes" id="UP000001417"/>
    </source>
</evidence>
<dbReference type="HOGENOM" id="CLU_471494_0_0_9"/>
<dbReference type="PANTHER" id="PTHR37291:SF1">
    <property type="entry name" value="TYPE IV METHYL-DIRECTED RESTRICTION ENZYME ECOKMCRB SUBUNIT"/>
    <property type="match status" value="1"/>
</dbReference>
<evidence type="ECO:0000259" key="1">
    <source>
        <dbReference type="Pfam" id="PF07728"/>
    </source>
</evidence>
<dbReference type="Gene3D" id="3.40.50.300">
    <property type="entry name" value="P-loop containing nucleotide triphosphate hydrolases"/>
    <property type="match status" value="1"/>
</dbReference>
<protein>
    <submittedName>
        <fullName evidence="2">Type II restriction-modification system restriction subunit</fullName>
        <ecNumber evidence="2">3.1.21.4</ecNumber>
    </submittedName>
</protein>
<dbReference type="EC" id="3.1.21.4" evidence="2"/>
<dbReference type="Proteomes" id="UP000001417">
    <property type="component" value="Chromosome"/>
</dbReference>
<dbReference type="AlphaFoldDB" id="Q81H82"/>
<dbReference type="EMBL" id="AE016877">
    <property type="protein sequence ID" value="AAP07926.1"/>
    <property type="molecule type" value="Genomic_DNA"/>
</dbReference>
<dbReference type="SUPFAM" id="SSF52540">
    <property type="entry name" value="P-loop containing nucleoside triphosphate hydrolases"/>
    <property type="match status" value="1"/>
</dbReference>
<dbReference type="GO" id="GO:0009036">
    <property type="term" value="F:type II site-specific deoxyribonuclease activity"/>
    <property type="evidence" value="ECO:0007669"/>
    <property type="project" value="UniProtKB-EC"/>
</dbReference>
<gene>
    <name evidence="2" type="ordered locus">BC_0939</name>
</gene>
<name>Q81H82_BACCR</name>
<keyword evidence="3" id="KW-1185">Reference proteome</keyword>
<dbReference type="Pfam" id="PF07728">
    <property type="entry name" value="AAA_5"/>
    <property type="match status" value="1"/>
</dbReference>
<dbReference type="PATRIC" id="fig|226900.8.peg.888"/>
<reference evidence="2 3" key="1">
    <citation type="journal article" date="2003" name="Nature">
        <title>Genome sequence of Bacillus cereus and comparative analysis with Bacillus anthracis.</title>
        <authorList>
            <person name="Ivanova N."/>
            <person name="Sorokin A."/>
            <person name="Anderson I."/>
            <person name="Galleron N."/>
            <person name="Candelon B."/>
            <person name="Kapatral V."/>
            <person name="Bhattacharyya A."/>
            <person name="Reznik G."/>
            <person name="Mikhailova N."/>
            <person name="Lapidus A."/>
            <person name="Chu L."/>
            <person name="Mazur M."/>
            <person name="Goltsman E."/>
            <person name="Larsen N."/>
            <person name="D'Souza M."/>
            <person name="Walunas T."/>
            <person name="Grechkin Y."/>
            <person name="Pusch G."/>
            <person name="Haselkorn R."/>
            <person name="Fonstein M."/>
            <person name="Ehrlich S.D."/>
            <person name="Overbeek R."/>
            <person name="Kyrpides N."/>
        </authorList>
    </citation>
    <scope>NUCLEOTIDE SEQUENCE [LARGE SCALE GENOMIC DNA]</scope>
    <source>
        <strain evidence="3">ATCC 14579 / DSM 31 / CCUG 7414 / JCM 2152 / NBRC 15305 / NCIMB 9373 / NCTC 2599 / NRRL B-3711</strain>
    </source>
</reference>
<sequence length="578" mass="66139">MYFSATLFNKYYKLLGTNDEGKLNLERTSSLAYFLALDQMQKDEEEPNAVINMYKDSLSRKNFMEKVGEIFVIAKNGSFEYQANILGCINKVEGGGNSMSSKTGKNFLSTQVISASSSPNPVGYPKRPAASFILELGFEIEGHKHGIKKSDSWKNNLMKFIEFRKCGTDTFPLIVFLLRDKQLNNNLDFNNAIREGLGSAYTQAVVDYLIVNAQVPSLVWDDLQNFATAPFTIDELDTELFMQDQPETNNLQPTVQVKEFKEIEIPNDISRNRIVYGAPGTGKSYKLNKDAKEFFPDDDLYIRVTLYPNYSYSQFVGTYKPTPIYKDVEGEFYKSDMVTSIGHGKEPLIDYTFVPGPFLIQLVNALKYPKSNFVIIIEEINRANAAAVFGDVFQLLDRKDDGESEYTITFNADVTNYLRKEGIFDLQIKIPKNLYIWATMNSADQGVTPLDTAFKRRWSFEYMPIDAGEGAVSSLEMELKFLENPILWNKFRKILNQKLKELMVPEDKLIGPFFMKSYELSNPESFKNKLLLYLRDDVLRHNATKFFKHQTFSDIVTAYDQGGNIFRTISKEELVRSE</sequence>
<organism evidence="2 3">
    <name type="scientific">Bacillus cereus (strain ATCC 14579 / DSM 31 / CCUG 7414 / JCM 2152 / NBRC 15305 / NCIMB 9373 / NCTC 2599 / NRRL B-3711)</name>
    <dbReference type="NCBI Taxonomy" id="226900"/>
    <lineage>
        <taxon>Bacteria</taxon>
        <taxon>Bacillati</taxon>
        <taxon>Bacillota</taxon>
        <taxon>Bacilli</taxon>
        <taxon>Bacillales</taxon>
        <taxon>Bacillaceae</taxon>
        <taxon>Bacillus</taxon>
        <taxon>Bacillus cereus group</taxon>
    </lineage>
</organism>
<dbReference type="KEGG" id="bce:BC0939"/>
<dbReference type="InterPro" id="IPR052934">
    <property type="entry name" value="Methyl-DNA_Rec/Restrict_Enz"/>
</dbReference>
<evidence type="ECO:0000313" key="2">
    <source>
        <dbReference type="EMBL" id="AAP07926.1"/>
    </source>
</evidence>
<proteinExistence type="predicted"/>
<dbReference type="GO" id="GO:0016887">
    <property type="term" value="F:ATP hydrolysis activity"/>
    <property type="evidence" value="ECO:0007669"/>
    <property type="project" value="InterPro"/>
</dbReference>
<dbReference type="InterPro" id="IPR027417">
    <property type="entry name" value="P-loop_NTPase"/>
</dbReference>
<feature type="domain" description="ATPase dynein-related AAA" evidence="1">
    <location>
        <begin position="274"/>
        <end position="457"/>
    </location>
</feature>
<keyword evidence="2" id="KW-0378">Hydrolase</keyword>
<dbReference type="PANTHER" id="PTHR37291">
    <property type="entry name" value="5-METHYLCYTOSINE-SPECIFIC RESTRICTION ENZYME B"/>
    <property type="match status" value="1"/>
</dbReference>
<accession>Q81H82</accession>
<dbReference type="InterPro" id="IPR011704">
    <property type="entry name" value="ATPase_dyneun-rel_AAA"/>
</dbReference>
<dbReference type="GO" id="GO:0005524">
    <property type="term" value="F:ATP binding"/>
    <property type="evidence" value="ECO:0007669"/>
    <property type="project" value="InterPro"/>
</dbReference>